<dbReference type="InterPro" id="IPR044726">
    <property type="entry name" value="ABCC_6TM_D2"/>
</dbReference>
<dbReference type="VEuPathDB" id="TriTrypDB:Lsey_0972_0010"/>
<feature type="transmembrane region" description="Helical" evidence="8">
    <location>
        <begin position="47"/>
        <end position="68"/>
    </location>
</feature>
<dbReference type="InterPro" id="IPR011527">
    <property type="entry name" value="ABC1_TM_dom"/>
</dbReference>
<keyword evidence="6 8" id="KW-1133">Transmembrane helix</keyword>
<evidence type="ECO:0000256" key="8">
    <source>
        <dbReference type="SAM" id="Phobius"/>
    </source>
</evidence>
<comment type="caution">
    <text evidence="10">The sequence shown here is derived from an EMBL/GenBank/DDBJ whole genome shotgun (WGS) entry which is preliminary data.</text>
</comment>
<dbReference type="SUPFAM" id="SSF90123">
    <property type="entry name" value="ABC transporter transmembrane region"/>
    <property type="match status" value="1"/>
</dbReference>
<organism evidence="10 11">
    <name type="scientific">Leptomonas seymouri</name>
    <dbReference type="NCBI Taxonomy" id="5684"/>
    <lineage>
        <taxon>Eukaryota</taxon>
        <taxon>Discoba</taxon>
        <taxon>Euglenozoa</taxon>
        <taxon>Kinetoplastea</taxon>
        <taxon>Metakinetoplastina</taxon>
        <taxon>Trypanosomatida</taxon>
        <taxon>Trypanosomatidae</taxon>
        <taxon>Leishmaniinae</taxon>
        <taxon>Leptomonas</taxon>
    </lineage>
</organism>
<dbReference type="EMBL" id="LJSK01000969">
    <property type="protein sequence ID" value="KPI82458.1"/>
    <property type="molecule type" value="Genomic_DNA"/>
</dbReference>
<evidence type="ECO:0000313" key="10">
    <source>
        <dbReference type="EMBL" id="KPI82458.1"/>
    </source>
</evidence>
<name>A0A0N1I0G7_LEPSE</name>
<dbReference type="CDD" id="cd18580">
    <property type="entry name" value="ABC_6TM_ABCC_D2"/>
    <property type="match status" value="1"/>
</dbReference>
<dbReference type="PANTHER" id="PTHR24223:SF415">
    <property type="entry name" value="FI20190P1"/>
    <property type="match status" value="1"/>
</dbReference>
<evidence type="ECO:0000256" key="6">
    <source>
        <dbReference type="ARBA" id="ARBA00022989"/>
    </source>
</evidence>
<evidence type="ECO:0000256" key="7">
    <source>
        <dbReference type="ARBA" id="ARBA00023136"/>
    </source>
</evidence>
<proteinExistence type="predicted"/>
<evidence type="ECO:0000313" key="11">
    <source>
        <dbReference type="Proteomes" id="UP000038009"/>
    </source>
</evidence>
<keyword evidence="11" id="KW-1185">Reference proteome</keyword>
<dbReference type="GO" id="GO:0016020">
    <property type="term" value="C:membrane"/>
    <property type="evidence" value="ECO:0007669"/>
    <property type="project" value="UniProtKB-SubCell"/>
</dbReference>
<dbReference type="PROSITE" id="PS50929">
    <property type="entry name" value="ABC_TM1F"/>
    <property type="match status" value="1"/>
</dbReference>
<feature type="non-terminal residue" evidence="10">
    <location>
        <position position="266"/>
    </location>
</feature>
<evidence type="ECO:0000259" key="9">
    <source>
        <dbReference type="PROSITE" id="PS50929"/>
    </source>
</evidence>
<evidence type="ECO:0000256" key="1">
    <source>
        <dbReference type="ARBA" id="ARBA00004141"/>
    </source>
</evidence>
<evidence type="ECO:0000256" key="2">
    <source>
        <dbReference type="ARBA" id="ARBA00022448"/>
    </source>
</evidence>
<dbReference type="AlphaFoldDB" id="A0A0N1I0G7"/>
<keyword evidence="7 8" id="KW-0472">Membrane</keyword>
<dbReference type="InterPro" id="IPR050173">
    <property type="entry name" value="ABC_transporter_C-like"/>
</dbReference>
<feature type="domain" description="ABC transmembrane type-1" evidence="9">
    <location>
        <begin position="1"/>
        <end position="220"/>
    </location>
</feature>
<accession>A0A0N1I0G7</accession>
<keyword evidence="2" id="KW-0813">Transport</keyword>
<keyword evidence="3 8" id="KW-0812">Transmembrane</keyword>
<dbReference type="OrthoDB" id="262778at2759"/>
<reference evidence="10 11" key="1">
    <citation type="journal article" date="2015" name="PLoS Pathog.">
        <title>Leptomonas seymouri: Adaptations to the Dixenous Life Cycle Analyzed by Genome Sequencing, Transcriptome Profiling and Co-infection with Leishmania donovani.</title>
        <authorList>
            <person name="Kraeva N."/>
            <person name="Butenko A."/>
            <person name="Hlavacova J."/>
            <person name="Kostygov A."/>
            <person name="Myskova J."/>
            <person name="Grybchuk D."/>
            <person name="Lestinova T."/>
            <person name="Votypka J."/>
            <person name="Volf P."/>
            <person name="Opperdoes F."/>
            <person name="Flegontov P."/>
            <person name="Lukes J."/>
            <person name="Yurchenko V."/>
        </authorList>
    </citation>
    <scope>NUCLEOTIDE SEQUENCE [LARGE SCALE GENOMIC DNA]</scope>
    <source>
        <strain evidence="10 11">ATCC 30220</strain>
    </source>
</reference>
<dbReference type="Pfam" id="PF00664">
    <property type="entry name" value="ABC_membrane"/>
    <property type="match status" value="1"/>
</dbReference>
<evidence type="ECO:0000256" key="3">
    <source>
        <dbReference type="ARBA" id="ARBA00022692"/>
    </source>
</evidence>
<keyword evidence="4" id="KW-0547">Nucleotide-binding</keyword>
<gene>
    <name evidence="10" type="ORF">ABL78_8532</name>
</gene>
<protein>
    <submittedName>
        <fullName evidence="10">Putative multidrug resistance protein putativep-glycoprotein putativeABC transporter</fullName>
    </submittedName>
</protein>
<evidence type="ECO:0000256" key="5">
    <source>
        <dbReference type="ARBA" id="ARBA00022840"/>
    </source>
</evidence>
<dbReference type="OMA" id="ECFFSIS"/>
<comment type="subcellular location">
    <subcellularLocation>
        <location evidence="1">Membrane</location>
        <topology evidence="1">Multi-pass membrane protein</topology>
    </subcellularLocation>
</comment>
<dbReference type="GO" id="GO:0140359">
    <property type="term" value="F:ABC-type transporter activity"/>
    <property type="evidence" value="ECO:0007669"/>
    <property type="project" value="InterPro"/>
</dbReference>
<keyword evidence="5" id="KW-0067">ATP-binding</keyword>
<feature type="transmembrane region" description="Helical" evidence="8">
    <location>
        <begin position="74"/>
        <end position="93"/>
    </location>
</feature>
<dbReference type="InterPro" id="IPR036640">
    <property type="entry name" value="ABC1_TM_sf"/>
</dbReference>
<dbReference type="Gene3D" id="1.20.1560.10">
    <property type="entry name" value="ABC transporter type 1, transmembrane domain"/>
    <property type="match status" value="1"/>
</dbReference>
<dbReference type="PANTHER" id="PTHR24223">
    <property type="entry name" value="ATP-BINDING CASSETTE SUB-FAMILY C"/>
    <property type="match status" value="1"/>
</dbReference>
<evidence type="ECO:0000256" key="4">
    <source>
        <dbReference type="ARBA" id="ARBA00022741"/>
    </source>
</evidence>
<dbReference type="GO" id="GO:0005524">
    <property type="term" value="F:ATP binding"/>
    <property type="evidence" value="ECO:0007669"/>
    <property type="project" value="UniProtKB-KW"/>
</dbReference>
<dbReference type="Proteomes" id="UP000038009">
    <property type="component" value="Unassembled WGS sequence"/>
</dbReference>
<sequence>MLRGCVTMHRAILRSVTTGTMEFFDRTPLGRLLNRFSRDIEMIDNGLQMSTISLLECFFSISAAMFVSAYSQPLLLLALVPCGYVYYRLMVFFNSANREIRRQSSILKTPVFTLLTELTSGLATIAAYGKAGVVMTEALRRLDVVFSCSNLENVTNRWLAVRIELLSNVIVTSIALVGVARTCLSSSPISVALVSLSLTMAMQTTGQMNWLVRMAAAVEADMNSVERILYYSEKIQKEGMPELSDEVDALEKRIGVDADATDTVVI</sequence>